<dbReference type="OMA" id="CVAYIHI"/>
<dbReference type="PANTHER" id="PTHR21049">
    <property type="entry name" value="RIBOPHORIN I"/>
    <property type="match status" value="1"/>
</dbReference>
<gene>
    <name evidence="11" type="ORF">CHLNCDRAFT_139615</name>
</gene>
<reference evidence="11 12" key="1">
    <citation type="journal article" date="2010" name="Plant Cell">
        <title>The Chlorella variabilis NC64A genome reveals adaptation to photosymbiosis, coevolution with viruses, and cryptic sex.</title>
        <authorList>
            <person name="Blanc G."/>
            <person name="Duncan G."/>
            <person name="Agarkova I."/>
            <person name="Borodovsky M."/>
            <person name="Gurnon J."/>
            <person name="Kuo A."/>
            <person name="Lindquist E."/>
            <person name="Lucas S."/>
            <person name="Pangilinan J."/>
            <person name="Polle J."/>
            <person name="Salamov A."/>
            <person name="Terry A."/>
            <person name="Yamada T."/>
            <person name="Dunigan D.D."/>
            <person name="Grigoriev I.V."/>
            <person name="Claverie J.M."/>
            <person name="Van Etten J.L."/>
        </authorList>
    </citation>
    <scope>NUCLEOTIDE SEQUENCE [LARGE SCALE GENOMIC DNA]</scope>
    <source>
        <strain evidence="11 12">NC64A</strain>
    </source>
</reference>
<keyword evidence="12" id="KW-1185">Reference proteome</keyword>
<comment type="pathway">
    <text evidence="3 10">Protein modification; protein glycosylation.</text>
</comment>
<dbReference type="InParanoid" id="E1ZQJ3"/>
<comment type="subunit">
    <text evidence="10">Component of the oligosaccharyltransferase (OST) complex.</text>
</comment>
<keyword evidence="5 10" id="KW-0812">Transmembrane</keyword>
<keyword evidence="7 10" id="KW-0256">Endoplasmic reticulum</keyword>
<comment type="function">
    <text evidence="1 10">Subunit of the oligosaccharyl transferase (OST) complex that catalyzes the initial transfer of a defined glycan (Glc(3)Man(9)GlcNAc(2) in eukaryotes) from the lipid carrier dolichol-pyrophosphate to an asparagine residue within an Asn-X-Ser/Thr consensus motif in nascent polypeptide chains, the first step in protein N-glycosylation. N-glycosylation occurs cotranslationally and the complex associates with the Sec61 complex at the channel-forming translocon complex that mediates protein translocation across the endoplasmic reticulum (ER). All subunits are required for a maximal enzyme activity.</text>
</comment>
<feature type="chain" id="PRO_5005127680" description="Dolichyl-diphosphooligosaccharide--protein glycosyltransferase subunit 1" evidence="10">
    <location>
        <begin position="20"/>
        <end position="479"/>
    </location>
</feature>
<organism evidence="12">
    <name type="scientific">Chlorella variabilis</name>
    <name type="common">Green alga</name>
    <dbReference type="NCBI Taxonomy" id="554065"/>
    <lineage>
        <taxon>Eukaryota</taxon>
        <taxon>Viridiplantae</taxon>
        <taxon>Chlorophyta</taxon>
        <taxon>core chlorophytes</taxon>
        <taxon>Trebouxiophyceae</taxon>
        <taxon>Chlorellales</taxon>
        <taxon>Chlorellaceae</taxon>
        <taxon>Chlorella clade</taxon>
        <taxon>Chlorella</taxon>
    </lineage>
</organism>
<evidence type="ECO:0000256" key="1">
    <source>
        <dbReference type="ARBA" id="ARBA00002791"/>
    </source>
</evidence>
<evidence type="ECO:0000256" key="9">
    <source>
        <dbReference type="ARBA" id="ARBA00023136"/>
    </source>
</evidence>
<evidence type="ECO:0000256" key="10">
    <source>
        <dbReference type="RuleBase" id="RU361143"/>
    </source>
</evidence>
<dbReference type="UniPathway" id="UPA00378"/>
<dbReference type="Pfam" id="PF04597">
    <property type="entry name" value="Ribophorin_I"/>
    <property type="match status" value="1"/>
</dbReference>
<dbReference type="RefSeq" id="XP_005844051.1">
    <property type="nucleotide sequence ID" value="XM_005843989.1"/>
</dbReference>
<dbReference type="FunCoup" id="E1ZQJ3">
    <property type="interactions" value="2139"/>
</dbReference>
<name>E1ZQJ3_CHLVA</name>
<dbReference type="GeneID" id="17351390"/>
<dbReference type="Proteomes" id="UP000008141">
    <property type="component" value="Unassembled WGS sequence"/>
</dbReference>
<evidence type="ECO:0000256" key="2">
    <source>
        <dbReference type="ARBA" id="ARBA00004115"/>
    </source>
</evidence>
<evidence type="ECO:0000256" key="4">
    <source>
        <dbReference type="ARBA" id="ARBA00008905"/>
    </source>
</evidence>
<keyword evidence="8 10" id="KW-1133">Transmembrane helix</keyword>
<dbReference type="InterPro" id="IPR007676">
    <property type="entry name" value="Ribophorin_I"/>
</dbReference>
<feature type="signal peptide" evidence="10">
    <location>
        <begin position="1"/>
        <end position="19"/>
    </location>
</feature>
<dbReference type="GO" id="GO:0018279">
    <property type="term" value="P:protein N-linked glycosylation via asparagine"/>
    <property type="evidence" value="ECO:0007669"/>
    <property type="project" value="TreeGrafter"/>
</dbReference>
<sequence>MRASLLLLLALAGLHAVQSQLVIEEAQRRIDISTFRSGHKTRLVIRNDGSAGEDVVVLCQAAGLLDKVAITEVALSGANLPWSAAPPPAGVPAGVGCRSYKLPEALAPGARATLEAEALFTHVLRPEPAKIRQSEPQRVVYQDSALLASPYRVEKQSTEVGARLVPRLRTRVVTGTSAVPSFTDVPPSKKSGSSLQYGPYQDTQPFTLKPISVHYENFAAFAHVPELEREIEISHWGNVYFEERYHLRHAGAKITGEWSRYDLMTRPNDFARGAIAAVGATLPPTAHSLYYRDAIGNISSSEARFGRESVDVKLTPRFPLFGGWALQFLFGWSMPLQECVRKLPSGRLLFEAPIGPSVHNLVVDKLTVKVVLPEGARDVRLVSASGLGLAQDPAFETKYTYLDVVGRPVLVLRADNVVDEMNVPFKVEYSYSPMGLLQKLLLLVAAFGALFAAAIMLNRSGASLKASSSTPAVGKLHAS</sequence>
<dbReference type="GO" id="GO:0008250">
    <property type="term" value="C:oligosaccharyltransferase complex"/>
    <property type="evidence" value="ECO:0007669"/>
    <property type="project" value="UniProtKB-UniRule"/>
</dbReference>
<dbReference type="STRING" id="554065.E1ZQJ3"/>
<dbReference type="eggNOG" id="KOG2291">
    <property type="taxonomic scope" value="Eukaryota"/>
</dbReference>
<evidence type="ECO:0000313" key="12">
    <source>
        <dbReference type="Proteomes" id="UP000008141"/>
    </source>
</evidence>
<dbReference type="PANTHER" id="PTHR21049:SF0">
    <property type="entry name" value="DOLICHYL-DIPHOSPHOOLIGOSACCHARIDE--PROTEIN GLYCOSYLTRANSFERASE SUBUNIT 1"/>
    <property type="match status" value="1"/>
</dbReference>
<dbReference type="EMBL" id="GL433859">
    <property type="protein sequence ID" value="EFN51949.1"/>
    <property type="molecule type" value="Genomic_DNA"/>
</dbReference>
<proteinExistence type="inferred from homology"/>
<evidence type="ECO:0000313" key="11">
    <source>
        <dbReference type="EMBL" id="EFN51949.1"/>
    </source>
</evidence>
<dbReference type="KEGG" id="cvr:CHLNCDRAFT_139615"/>
<evidence type="ECO:0000256" key="6">
    <source>
        <dbReference type="ARBA" id="ARBA00022729"/>
    </source>
</evidence>
<evidence type="ECO:0000256" key="5">
    <source>
        <dbReference type="ARBA" id="ARBA00022692"/>
    </source>
</evidence>
<keyword evidence="9 10" id="KW-0472">Membrane</keyword>
<evidence type="ECO:0000256" key="8">
    <source>
        <dbReference type="ARBA" id="ARBA00022989"/>
    </source>
</evidence>
<keyword evidence="6 10" id="KW-0732">Signal</keyword>
<evidence type="ECO:0000256" key="7">
    <source>
        <dbReference type="ARBA" id="ARBA00022824"/>
    </source>
</evidence>
<comment type="similarity">
    <text evidence="4 10">Belongs to the OST1 family.</text>
</comment>
<dbReference type="OrthoDB" id="310030at2759"/>
<accession>E1ZQJ3</accession>
<comment type="subcellular location">
    <subcellularLocation>
        <location evidence="2 10">Endoplasmic reticulum membrane</location>
        <topology evidence="2 10">Single-pass type I membrane protein</topology>
    </subcellularLocation>
</comment>
<dbReference type="AlphaFoldDB" id="E1ZQJ3"/>
<feature type="transmembrane region" description="Helical" evidence="10">
    <location>
        <begin position="440"/>
        <end position="457"/>
    </location>
</feature>
<protein>
    <recommendedName>
        <fullName evidence="10">Dolichyl-diphosphooligosaccharide--protein glycosyltransferase subunit 1</fullName>
    </recommendedName>
</protein>
<evidence type="ECO:0000256" key="3">
    <source>
        <dbReference type="ARBA" id="ARBA00004922"/>
    </source>
</evidence>